<proteinExistence type="predicted"/>
<gene>
    <name evidence="1" type="ORF">ITP53_41710</name>
</gene>
<evidence type="ECO:0000313" key="1">
    <source>
        <dbReference type="EMBL" id="MBF8192090.1"/>
    </source>
</evidence>
<sequence>MTPFNIDPGRDRLLAWMRAHDIDPRDTYRVELILTDALAVKARVYHYDLDEQGRKRLLDSSEIARREPFDVPLFTFDGRAVAERMQEIGAAARAVHDALLPLIVIMRAHMRTVRTDYRRRQIARRKRRR</sequence>
<dbReference type="EMBL" id="JADOGI010000192">
    <property type="protein sequence ID" value="MBF8192090.1"/>
    <property type="molecule type" value="Genomic_DNA"/>
</dbReference>
<name>A0A931AI46_9ACTN</name>
<organism evidence="1 2">
    <name type="scientific">Nonomuraea cypriaca</name>
    <dbReference type="NCBI Taxonomy" id="1187855"/>
    <lineage>
        <taxon>Bacteria</taxon>
        <taxon>Bacillati</taxon>
        <taxon>Actinomycetota</taxon>
        <taxon>Actinomycetes</taxon>
        <taxon>Streptosporangiales</taxon>
        <taxon>Streptosporangiaceae</taxon>
        <taxon>Nonomuraea</taxon>
    </lineage>
</organism>
<evidence type="ECO:0000313" key="2">
    <source>
        <dbReference type="Proteomes" id="UP000605361"/>
    </source>
</evidence>
<keyword evidence="2" id="KW-1185">Reference proteome</keyword>
<dbReference type="AlphaFoldDB" id="A0A931AI46"/>
<comment type="caution">
    <text evidence="1">The sequence shown here is derived from an EMBL/GenBank/DDBJ whole genome shotgun (WGS) entry which is preliminary data.</text>
</comment>
<dbReference type="RefSeq" id="WP_195900993.1">
    <property type="nucleotide sequence ID" value="NZ_JADOGI010000192.1"/>
</dbReference>
<reference evidence="1" key="1">
    <citation type="submission" date="2020-11" db="EMBL/GenBank/DDBJ databases">
        <title>Whole-genome analyses of Nonomuraea sp. K274.</title>
        <authorList>
            <person name="Veyisoglu A."/>
        </authorList>
    </citation>
    <scope>NUCLEOTIDE SEQUENCE</scope>
    <source>
        <strain evidence="1">K274</strain>
    </source>
</reference>
<protein>
    <submittedName>
        <fullName evidence="1">Uncharacterized protein</fullName>
    </submittedName>
</protein>
<accession>A0A931AI46</accession>
<dbReference type="Proteomes" id="UP000605361">
    <property type="component" value="Unassembled WGS sequence"/>
</dbReference>